<keyword evidence="1" id="KW-1133">Transmembrane helix</keyword>
<keyword evidence="1" id="KW-0812">Transmembrane</keyword>
<reference evidence="2" key="1">
    <citation type="submission" date="2018-05" db="EMBL/GenBank/DDBJ databases">
        <authorList>
            <person name="Lanie J.A."/>
            <person name="Ng W.-L."/>
            <person name="Kazmierczak K.M."/>
            <person name="Andrzejewski T.M."/>
            <person name="Davidsen T.M."/>
            <person name="Wayne K.J."/>
            <person name="Tettelin H."/>
            <person name="Glass J.I."/>
            <person name="Rusch D."/>
            <person name="Podicherti R."/>
            <person name="Tsui H.-C.T."/>
            <person name="Winkler M.E."/>
        </authorList>
    </citation>
    <scope>NUCLEOTIDE SEQUENCE</scope>
</reference>
<dbReference type="EMBL" id="UINC01004395">
    <property type="protein sequence ID" value="SVA14010.1"/>
    <property type="molecule type" value="Genomic_DNA"/>
</dbReference>
<sequence length="48" mass="5349">MNNQYKLQNTQIANEPFALGMDINLLQINNLLIDLLILVIIGLAVQIA</sequence>
<feature type="transmembrane region" description="Helical" evidence="1">
    <location>
        <begin position="25"/>
        <end position="45"/>
    </location>
</feature>
<accession>A0A381TD19</accession>
<dbReference type="AlphaFoldDB" id="A0A381TD19"/>
<keyword evidence="1" id="KW-0472">Membrane</keyword>
<evidence type="ECO:0000256" key="1">
    <source>
        <dbReference type="SAM" id="Phobius"/>
    </source>
</evidence>
<organism evidence="2">
    <name type="scientific">marine metagenome</name>
    <dbReference type="NCBI Taxonomy" id="408172"/>
    <lineage>
        <taxon>unclassified sequences</taxon>
        <taxon>metagenomes</taxon>
        <taxon>ecological metagenomes</taxon>
    </lineage>
</organism>
<gene>
    <name evidence="2" type="ORF">METZ01_LOCUS66864</name>
</gene>
<name>A0A381TD19_9ZZZZ</name>
<protein>
    <submittedName>
        <fullName evidence="2">Uncharacterized protein</fullName>
    </submittedName>
</protein>
<evidence type="ECO:0000313" key="2">
    <source>
        <dbReference type="EMBL" id="SVA14010.1"/>
    </source>
</evidence>
<proteinExistence type="predicted"/>